<gene>
    <name evidence="2" type="ORF">dnm_028620</name>
</gene>
<keyword evidence="3" id="KW-1185">Reference proteome</keyword>
<feature type="domain" description="IstB-like ATP-binding" evidence="1">
    <location>
        <begin position="117"/>
        <end position="267"/>
    </location>
</feature>
<evidence type="ECO:0000313" key="3">
    <source>
        <dbReference type="Proteomes" id="UP000663722"/>
    </source>
</evidence>
<dbReference type="CDD" id="cd00009">
    <property type="entry name" value="AAA"/>
    <property type="match status" value="1"/>
</dbReference>
<evidence type="ECO:0000259" key="1">
    <source>
        <dbReference type="Pfam" id="PF01695"/>
    </source>
</evidence>
<dbReference type="PANTHER" id="PTHR30050:SF4">
    <property type="entry name" value="ATP-BINDING PROTEIN RV3427C IN INSERTION SEQUENCE-RELATED"/>
    <property type="match status" value="1"/>
</dbReference>
<name>A0A975BKK7_9BACT</name>
<dbReference type="Pfam" id="PF01695">
    <property type="entry name" value="IstB_IS21"/>
    <property type="match status" value="1"/>
</dbReference>
<accession>A0A975BKK7</accession>
<evidence type="ECO:0000313" key="2">
    <source>
        <dbReference type="EMBL" id="QTA86838.1"/>
    </source>
</evidence>
<dbReference type="InterPro" id="IPR027417">
    <property type="entry name" value="P-loop_NTPase"/>
</dbReference>
<sequence>MDDMHMKDRGIFSSLTEPVSVKRNHMQSNKICERCGKPIQYIYKKFRGKERRFAVTCSCILERKKSEKRISKEQDIIFALKARGFSSGINATMTLKTWKDIGIEEQLDKYRENIKLDKKNWLYLCGDNGLGKTHMAYALTRQIAVDHLWEPAAIQWAEYCSKMQQSYENNFIENEWKIVREVRILMIDDLDKKLASPGAMGQLYELIDYRYRFNIPTILTANHTINELKKLWIKDESIKDLGKAIISRIKGCATEIKFTGKDYRTEKNI</sequence>
<dbReference type="KEGG" id="dmm:dnm_028620"/>
<dbReference type="SUPFAM" id="SSF52540">
    <property type="entry name" value="P-loop containing nucleoside triphosphate hydrolases"/>
    <property type="match status" value="1"/>
</dbReference>
<dbReference type="GO" id="GO:0005524">
    <property type="term" value="F:ATP binding"/>
    <property type="evidence" value="ECO:0007669"/>
    <property type="project" value="InterPro"/>
</dbReference>
<organism evidence="2 3">
    <name type="scientific">Desulfonema magnum</name>
    <dbReference type="NCBI Taxonomy" id="45655"/>
    <lineage>
        <taxon>Bacteria</taxon>
        <taxon>Pseudomonadati</taxon>
        <taxon>Thermodesulfobacteriota</taxon>
        <taxon>Desulfobacteria</taxon>
        <taxon>Desulfobacterales</taxon>
        <taxon>Desulfococcaceae</taxon>
        <taxon>Desulfonema</taxon>
    </lineage>
</organism>
<dbReference type="AlphaFoldDB" id="A0A975BKK7"/>
<dbReference type="GO" id="GO:0006260">
    <property type="term" value="P:DNA replication"/>
    <property type="evidence" value="ECO:0007669"/>
    <property type="project" value="TreeGrafter"/>
</dbReference>
<dbReference type="InterPro" id="IPR002611">
    <property type="entry name" value="IstB_ATP-bd"/>
</dbReference>
<dbReference type="Gene3D" id="3.40.50.300">
    <property type="entry name" value="P-loop containing nucleotide triphosphate hydrolases"/>
    <property type="match status" value="1"/>
</dbReference>
<dbReference type="PANTHER" id="PTHR30050">
    <property type="entry name" value="CHROMOSOMAL REPLICATION INITIATOR PROTEIN DNAA"/>
    <property type="match status" value="1"/>
</dbReference>
<protein>
    <submittedName>
        <fullName evidence="2">ATP binding protein IstB-like domain-containing protein</fullName>
    </submittedName>
</protein>
<dbReference type="EMBL" id="CP061800">
    <property type="protein sequence ID" value="QTA86838.1"/>
    <property type="molecule type" value="Genomic_DNA"/>
</dbReference>
<reference evidence="2" key="1">
    <citation type="journal article" date="2021" name="Microb. Physiol.">
        <title>Proteogenomic Insights into the Physiology of Marine, Sulfate-Reducing, Filamentous Desulfonema limicola and Desulfonema magnum.</title>
        <authorList>
            <person name="Schnaars V."/>
            <person name="Wohlbrand L."/>
            <person name="Scheve S."/>
            <person name="Hinrichs C."/>
            <person name="Reinhardt R."/>
            <person name="Rabus R."/>
        </authorList>
    </citation>
    <scope>NUCLEOTIDE SEQUENCE</scope>
    <source>
        <strain evidence="2">4be13</strain>
    </source>
</reference>
<dbReference type="Proteomes" id="UP000663722">
    <property type="component" value="Chromosome"/>
</dbReference>
<proteinExistence type="predicted"/>